<organism evidence="6 7">
    <name type="scientific">Deinococcus marmoris</name>
    <dbReference type="NCBI Taxonomy" id="249408"/>
    <lineage>
        <taxon>Bacteria</taxon>
        <taxon>Thermotogati</taxon>
        <taxon>Deinococcota</taxon>
        <taxon>Deinococci</taxon>
        <taxon>Deinococcales</taxon>
        <taxon>Deinococcaceae</taxon>
        <taxon>Deinococcus</taxon>
    </lineage>
</organism>
<keyword evidence="2 4" id="KW-0238">DNA-binding</keyword>
<evidence type="ECO:0000256" key="3">
    <source>
        <dbReference type="ARBA" id="ARBA00023163"/>
    </source>
</evidence>
<proteinExistence type="predicted"/>
<dbReference type="PROSITE" id="PS50977">
    <property type="entry name" value="HTH_TETR_2"/>
    <property type="match status" value="1"/>
</dbReference>
<keyword evidence="7" id="KW-1185">Reference proteome</keyword>
<evidence type="ECO:0000256" key="2">
    <source>
        <dbReference type="ARBA" id="ARBA00023125"/>
    </source>
</evidence>
<dbReference type="Pfam" id="PF00440">
    <property type="entry name" value="TetR_N"/>
    <property type="match status" value="1"/>
</dbReference>
<dbReference type="SUPFAM" id="SSF46689">
    <property type="entry name" value="Homeodomain-like"/>
    <property type="match status" value="1"/>
</dbReference>
<dbReference type="InterPro" id="IPR025996">
    <property type="entry name" value="MT1864/Rv1816-like_C"/>
</dbReference>
<feature type="DNA-binding region" description="H-T-H motif" evidence="4">
    <location>
        <begin position="25"/>
        <end position="44"/>
    </location>
</feature>
<dbReference type="Gene3D" id="1.10.357.10">
    <property type="entry name" value="Tetracycline Repressor, domain 2"/>
    <property type="match status" value="1"/>
</dbReference>
<accession>A0A1U7NR03</accession>
<evidence type="ECO:0000256" key="4">
    <source>
        <dbReference type="PROSITE-ProRule" id="PRU00335"/>
    </source>
</evidence>
<keyword evidence="1" id="KW-0805">Transcription regulation</keyword>
<dbReference type="EMBL" id="MSTI01000184">
    <property type="protein sequence ID" value="OLV15345.1"/>
    <property type="molecule type" value="Genomic_DNA"/>
</dbReference>
<keyword evidence="3" id="KW-0804">Transcription</keyword>
<gene>
    <name evidence="6" type="ORF">BOO71_0015091</name>
</gene>
<dbReference type="InterPro" id="IPR001647">
    <property type="entry name" value="HTH_TetR"/>
</dbReference>
<dbReference type="STRING" id="249408.BOO71_0015091"/>
<dbReference type="Pfam" id="PF13305">
    <property type="entry name" value="TetR_C_33"/>
    <property type="match status" value="1"/>
</dbReference>
<dbReference type="PANTHER" id="PTHR30055">
    <property type="entry name" value="HTH-TYPE TRANSCRIPTIONAL REGULATOR RUTR"/>
    <property type="match status" value="1"/>
</dbReference>
<evidence type="ECO:0000259" key="5">
    <source>
        <dbReference type="PROSITE" id="PS50977"/>
    </source>
</evidence>
<evidence type="ECO:0000313" key="7">
    <source>
        <dbReference type="Proteomes" id="UP000186607"/>
    </source>
</evidence>
<dbReference type="PRINTS" id="PR00455">
    <property type="entry name" value="HTHTETR"/>
</dbReference>
<dbReference type="InterPro" id="IPR036271">
    <property type="entry name" value="Tet_transcr_reg_TetR-rel_C_sf"/>
</dbReference>
<dbReference type="SUPFAM" id="SSF48498">
    <property type="entry name" value="Tetracyclin repressor-like, C-terminal domain"/>
    <property type="match status" value="1"/>
</dbReference>
<protein>
    <submittedName>
        <fullName evidence="6">Transcriptional regulator, TetR family</fullName>
    </submittedName>
</protein>
<dbReference type="InterPro" id="IPR050109">
    <property type="entry name" value="HTH-type_TetR-like_transc_reg"/>
</dbReference>
<dbReference type="GO" id="GO:0000976">
    <property type="term" value="F:transcription cis-regulatory region binding"/>
    <property type="evidence" value="ECO:0007669"/>
    <property type="project" value="TreeGrafter"/>
</dbReference>
<evidence type="ECO:0000313" key="6">
    <source>
        <dbReference type="EMBL" id="OLV15345.1"/>
    </source>
</evidence>
<dbReference type="InterPro" id="IPR009057">
    <property type="entry name" value="Homeodomain-like_sf"/>
</dbReference>
<name>A0A1U7NR03_9DEIO</name>
<dbReference type="AlphaFoldDB" id="A0A1U7NR03"/>
<dbReference type="Proteomes" id="UP000186607">
    <property type="component" value="Unassembled WGS sequence"/>
</dbReference>
<dbReference type="GO" id="GO:0003700">
    <property type="term" value="F:DNA-binding transcription factor activity"/>
    <property type="evidence" value="ECO:0007669"/>
    <property type="project" value="TreeGrafter"/>
</dbReference>
<sequence length="191" mass="20435">MIKTDQRLLEAAAALLDAGGEGAVTIRAVAQAVGMSHNAPYKHFEDRSALLRAVAQQDFAALTHAFAEVRQLRVQPLLKLKQALTAFISYGQEHPARYRLLFSDPSIAAQGGAFEAAAIQPFLEIAAIVQECQDAHDLPDVSNVELTGLIYASVHGLIDLQAGGRMRQEKGLTGAAKGADLLIELLRPATV</sequence>
<comment type="caution">
    <text evidence="6">The sequence shown here is derived from an EMBL/GenBank/DDBJ whole genome shotgun (WGS) entry which is preliminary data.</text>
</comment>
<feature type="domain" description="HTH tetR-type" evidence="5">
    <location>
        <begin position="2"/>
        <end position="62"/>
    </location>
</feature>
<reference evidence="6 7" key="1">
    <citation type="submission" date="2017-01" db="EMBL/GenBank/DDBJ databases">
        <title>Genome Analysis of Deinococcus marmoris KOPRI26562.</title>
        <authorList>
            <person name="Kim J.H."/>
            <person name="Oh H.-M."/>
        </authorList>
    </citation>
    <scope>NUCLEOTIDE SEQUENCE [LARGE SCALE GENOMIC DNA]</scope>
    <source>
        <strain evidence="6 7">KOPRI26562</strain>
    </source>
</reference>
<dbReference type="PANTHER" id="PTHR30055:SF234">
    <property type="entry name" value="HTH-TYPE TRANSCRIPTIONAL REGULATOR BETI"/>
    <property type="match status" value="1"/>
</dbReference>
<dbReference type="RefSeq" id="WP_075837091.1">
    <property type="nucleotide sequence ID" value="NZ_MSTI01000184.1"/>
</dbReference>
<evidence type="ECO:0000256" key="1">
    <source>
        <dbReference type="ARBA" id="ARBA00023015"/>
    </source>
</evidence>